<protein>
    <submittedName>
        <fullName evidence="5">AraC family transcriptional regulator</fullName>
    </submittedName>
</protein>
<evidence type="ECO:0000259" key="4">
    <source>
        <dbReference type="PROSITE" id="PS01124"/>
    </source>
</evidence>
<dbReference type="InterPro" id="IPR020449">
    <property type="entry name" value="Tscrpt_reg_AraC-type_HTH"/>
</dbReference>
<gene>
    <name evidence="5" type="ORF">AUC60_13425</name>
</gene>
<keyword evidence="1" id="KW-0805">Transcription regulation</keyword>
<dbReference type="PRINTS" id="PR00032">
    <property type="entry name" value="HTHARAC"/>
</dbReference>
<dbReference type="OrthoDB" id="9783876at2"/>
<proteinExistence type="predicted"/>
<feature type="domain" description="HTH araC/xylS-type" evidence="4">
    <location>
        <begin position="202"/>
        <end position="299"/>
    </location>
</feature>
<evidence type="ECO:0000313" key="6">
    <source>
        <dbReference type="Proteomes" id="UP000195440"/>
    </source>
</evidence>
<dbReference type="GO" id="GO:0043565">
    <property type="term" value="F:sequence-specific DNA binding"/>
    <property type="evidence" value="ECO:0007669"/>
    <property type="project" value="InterPro"/>
</dbReference>
<dbReference type="AlphaFoldDB" id="A0A1Y3P0G2"/>
<dbReference type="Gene3D" id="1.10.10.60">
    <property type="entry name" value="Homeodomain-like"/>
    <property type="match status" value="2"/>
</dbReference>
<dbReference type="Proteomes" id="UP000195440">
    <property type="component" value="Unassembled WGS sequence"/>
</dbReference>
<evidence type="ECO:0000256" key="1">
    <source>
        <dbReference type="ARBA" id="ARBA00023015"/>
    </source>
</evidence>
<organism evidence="5 6">
    <name type="scientific">Pseudomonas caspiana</name>
    <dbReference type="NCBI Taxonomy" id="1451454"/>
    <lineage>
        <taxon>Bacteria</taxon>
        <taxon>Pseudomonadati</taxon>
        <taxon>Pseudomonadota</taxon>
        <taxon>Gammaproteobacteria</taxon>
        <taxon>Pseudomonadales</taxon>
        <taxon>Pseudomonadaceae</taxon>
        <taxon>Pseudomonas</taxon>
    </lineage>
</organism>
<dbReference type="RefSeq" id="WP_087268005.1">
    <property type="nucleotide sequence ID" value="NZ_JBJGBV010000006.1"/>
</dbReference>
<evidence type="ECO:0000313" key="5">
    <source>
        <dbReference type="EMBL" id="OUM73310.1"/>
    </source>
</evidence>
<dbReference type="PROSITE" id="PS01124">
    <property type="entry name" value="HTH_ARAC_FAMILY_2"/>
    <property type="match status" value="1"/>
</dbReference>
<sequence>MISSSPLIDWLLESLELDASLFHVGRYCSGWHASTHGMARASFHLVIQGHCWLHIDGEERARRLNSGDAVFLLRDLDYRLSSEAQPELARSQPRIEMQALDSQATEGVGLVCGFFHFQPGLSTLLIEALPDWLILRADEPSSDAARSLFQLILLECDRQPAPSSSILERLSHLLFLYVLRQHVADNQALRGLVALAKHPAFAGLLAKMIEDPQQAWGLESMAACTGLSRSAFFKRFNELAGQSPGQVLLMLRMRHACRYLQANKTVEHVATAVGYQSTAAFTRAFNKTIGVQPGAYRKQHEVR</sequence>
<dbReference type="Pfam" id="PF12852">
    <property type="entry name" value="Cupin_6"/>
    <property type="match status" value="1"/>
</dbReference>
<dbReference type="InterPro" id="IPR018060">
    <property type="entry name" value="HTH_AraC"/>
</dbReference>
<dbReference type="InterPro" id="IPR032783">
    <property type="entry name" value="AraC_lig"/>
</dbReference>
<accession>A0A1Y3P0G2</accession>
<dbReference type="GO" id="GO:0003700">
    <property type="term" value="F:DNA-binding transcription factor activity"/>
    <property type="evidence" value="ECO:0007669"/>
    <property type="project" value="InterPro"/>
</dbReference>
<dbReference type="InterPro" id="IPR009057">
    <property type="entry name" value="Homeodomain-like_sf"/>
</dbReference>
<keyword evidence="3" id="KW-0804">Transcription</keyword>
<name>A0A1Y3P0G2_9PSED</name>
<dbReference type="EMBL" id="LOHF01000010">
    <property type="protein sequence ID" value="OUM73310.1"/>
    <property type="molecule type" value="Genomic_DNA"/>
</dbReference>
<comment type="caution">
    <text evidence="5">The sequence shown here is derived from an EMBL/GenBank/DDBJ whole genome shotgun (WGS) entry which is preliminary data.</text>
</comment>
<keyword evidence="6" id="KW-1185">Reference proteome</keyword>
<dbReference type="SMART" id="SM00342">
    <property type="entry name" value="HTH_ARAC"/>
    <property type="match status" value="1"/>
</dbReference>
<dbReference type="Pfam" id="PF12833">
    <property type="entry name" value="HTH_18"/>
    <property type="match status" value="1"/>
</dbReference>
<evidence type="ECO:0000256" key="2">
    <source>
        <dbReference type="ARBA" id="ARBA00023125"/>
    </source>
</evidence>
<evidence type="ECO:0000256" key="3">
    <source>
        <dbReference type="ARBA" id="ARBA00023163"/>
    </source>
</evidence>
<dbReference type="PANTHER" id="PTHR11019:SF159">
    <property type="entry name" value="TRANSCRIPTIONAL REGULATOR-RELATED"/>
    <property type="match status" value="1"/>
</dbReference>
<dbReference type="PANTHER" id="PTHR11019">
    <property type="entry name" value="HTH-TYPE TRANSCRIPTIONAL REGULATOR NIMR"/>
    <property type="match status" value="1"/>
</dbReference>
<dbReference type="SUPFAM" id="SSF46689">
    <property type="entry name" value="Homeodomain-like"/>
    <property type="match status" value="1"/>
</dbReference>
<keyword evidence="2" id="KW-0238">DNA-binding</keyword>
<reference evidence="5 6" key="1">
    <citation type="journal article" date="2017" name="Syst. Appl. Microbiol.">
        <title>Pseudomonas caspiana sp. nov., a citrus pathogen in the Pseudomonas syringae phylogenetic group.</title>
        <authorList>
            <person name="Busquets A."/>
            <person name="Gomila M."/>
            <person name="Beiki F."/>
            <person name="Mulet M."/>
            <person name="Rahimian H."/>
            <person name="Garcia-Valdes E."/>
            <person name="Lalucat J."/>
        </authorList>
    </citation>
    <scope>NUCLEOTIDE SEQUENCE [LARGE SCALE GENOMIC DNA]</scope>
    <source>
        <strain evidence="5 6">FBF102</strain>
    </source>
</reference>